<comment type="similarity">
    <text evidence="3 10 11">Belongs to the peptidase S8 family.</text>
</comment>
<keyword evidence="6 13" id="KW-0732">Signal</keyword>
<feature type="active site" description="Charge relay system" evidence="10">
    <location>
        <position position="201"/>
    </location>
</feature>
<dbReference type="InterPro" id="IPR022398">
    <property type="entry name" value="Peptidase_S8_His-AS"/>
</dbReference>
<evidence type="ECO:0000256" key="9">
    <source>
        <dbReference type="ARBA" id="ARBA00022837"/>
    </source>
</evidence>
<evidence type="ECO:0000256" key="8">
    <source>
        <dbReference type="ARBA" id="ARBA00022825"/>
    </source>
</evidence>
<dbReference type="PANTHER" id="PTHR43806:SF11">
    <property type="entry name" value="CEREVISIN-RELATED"/>
    <property type="match status" value="1"/>
</dbReference>
<comment type="subcellular location">
    <subcellularLocation>
        <location evidence="2">Secreted</location>
    </subcellularLocation>
</comment>
<evidence type="ECO:0000256" key="5">
    <source>
        <dbReference type="ARBA" id="ARBA00022670"/>
    </source>
</evidence>
<dbReference type="CDD" id="cd00063">
    <property type="entry name" value="FN3"/>
    <property type="match status" value="4"/>
</dbReference>
<feature type="domain" description="SLH" evidence="15">
    <location>
        <begin position="3531"/>
        <end position="3593"/>
    </location>
</feature>
<dbReference type="PROSITE" id="PS51892">
    <property type="entry name" value="SUBTILASE"/>
    <property type="match status" value="1"/>
</dbReference>
<feature type="compositionally biased region" description="Pro residues" evidence="12">
    <location>
        <begin position="3304"/>
        <end position="3317"/>
    </location>
</feature>
<dbReference type="PANTHER" id="PTHR43806">
    <property type="entry name" value="PEPTIDASE S8"/>
    <property type="match status" value="1"/>
</dbReference>
<dbReference type="InterPro" id="IPR000209">
    <property type="entry name" value="Peptidase_S8/S53_dom"/>
</dbReference>
<dbReference type="InterPro" id="IPR003961">
    <property type="entry name" value="FN3_dom"/>
</dbReference>
<feature type="chain" id="PRO_5038758577" description="S8 family serine peptidase" evidence="13">
    <location>
        <begin position="26"/>
        <end position="3661"/>
    </location>
</feature>
<evidence type="ECO:0000256" key="12">
    <source>
        <dbReference type="SAM" id="MobiDB-lite"/>
    </source>
</evidence>
<feature type="active site" description="Charge relay system" evidence="10">
    <location>
        <position position="408"/>
    </location>
</feature>
<feature type="region of interest" description="Disordered" evidence="12">
    <location>
        <begin position="3291"/>
        <end position="3336"/>
    </location>
</feature>
<dbReference type="SUPFAM" id="SSF52743">
    <property type="entry name" value="Subtilisin-like"/>
    <property type="match status" value="1"/>
</dbReference>
<dbReference type="PROSITE" id="PS00138">
    <property type="entry name" value="SUBTILASE_SER"/>
    <property type="match status" value="1"/>
</dbReference>
<evidence type="ECO:0000256" key="11">
    <source>
        <dbReference type="RuleBase" id="RU003355"/>
    </source>
</evidence>
<dbReference type="GO" id="GO:0005576">
    <property type="term" value="C:extracellular region"/>
    <property type="evidence" value="ECO:0007669"/>
    <property type="project" value="UniProtKB-SubCell"/>
</dbReference>
<feature type="domain" description="Fibronectin type-III" evidence="14">
    <location>
        <begin position="1054"/>
        <end position="1147"/>
    </location>
</feature>
<dbReference type="EMBL" id="CAKJTG010000006">
    <property type="protein sequence ID" value="CAG9607653.1"/>
    <property type="molecule type" value="Genomic_DNA"/>
</dbReference>
<dbReference type="SUPFAM" id="SSF49464">
    <property type="entry name" value="Carboxypeptidase regulatory domain-like"/>
    <property type="match status" value="1"/>
</dbReference>
<sequence>MVKRIFHSFLAVMIVVGTFVPSVYANSDSQQNLNFSPDLMDILGNELADVNQQELQTTTETVQLGQVGVKPMTSQVQEVKNYNEVIIQFKDTATNEQKKKTIKEIQGKIIAERDGKVLVELSVPTRWQDIMADLTSNELVQFAEPNVVLKTQGAPPNDPDYTSQWGLTAIEAEAAWDTINNLTYGASPPVEPSPIVVAVIDSGVDHAHPELTGRLFPGFNTITGADESDYTDSTGHGTHVAGVISALSNNELGVSGAAGIFPVKILPIKAFDESSQGSTFDITNAINRAAEWVGPNGEKVKVMNLSFGFRDWQYGENYSLVDAIMNAQSQGIFIVAAAGDDGIPVQGGMDGPPPFYPAHFGGVISVGAVNENFEISGSSNPGATVVVPGENIYSTLPTGAYGSKSGTSVATPYVSAAVALQLMVNPQLTSEQVKHSIVSGLIEQNWSMHRSLLTSLPGSDSNPPVWSEGSVLSANVEVDQLTLQWSQASGETGEINYRVYQNGIALPGTQESPFQITGLTPNTEYTFKVEATDIWGNETTNGPSITVQTNPIGEAFEKITKAKGGGLTNGDSIFGSTSENGRYVVYSSKATNLVEGDTNRFSDIFIFDRQKNETKRISQSVDGQQANGDNYAPIISMDGGYILFTSKATNLTNETDLNGNREDLFLYDHNSGSIDKVADDVSAISVYTYLRSDRPYAMSANGRYITFASNATNGDKTDSNGTWDVFIKDRWNHTTKRLTNRLNQNRNNLPTGVAMTPDGRFVAYTTEDSKDILNAYLYDSQTGATEELSVEIGVEQTYMDSYSPTISADGRFVAFTSYSNQLVPNDESWNLDVFVRDRLEQKTELISKTITGEPSDDYNEAPWISANGRHVVFHSYDDLDPRADRTIQVYIHDRQTDKTELLSKSPFGYPGGSDSWIPFITQNGRYVVFESYATNLTNPEHEDGYSNIYFKQINTSNLPEPKWGEPAELVATQIGANYVHITWHDNSQTEENLYYKVSIGDQLMDIVQGKSYLVKNLSPASSYTLNVQVGDDSLNWSESLSLEISTLPTRETTAPGAILNPVMEPSFGKLSVSWKDPTDIDYIGAKVLWRKMGTTTFRETKVISQGAEETEIFGLMNSTLYEIVFVSIDADGNETESPVYSVRTPTGPQTTRISISDDYLDADGSSEELDISNDGRYIVFSSAANNLVGNDLNNDYLDIFLYDRMTETIQLISRTVDGHPANSGSHHPQISGNGRFIVYHSFATNLTSTDDTDHYADVFLYDRDSDEDGKFDEPNGTTIKEITVKGMFGNSSMASINHDGSVITFESSASNLVPEDTWESDVYVYHTSLDKISKLELADGTVPNKQSNGPKISGNGDYIAFMSGADNLDANDLNDRTDIYLYQISTKKMKRLSAFPDEGERNTEAFWPSISDDGRYIAYHYRNYSKGTGYLVYLHDRDNENPTDANKLISVTLTGEEAGESVFPAVSGDGRYVAFESSSNLLVQGDENNSDDIFIYDRTNGSIRLVSQTFNGMEGAGGSEYPAINGDGTIIGYSSYSDQLVTDDFNNWKDIFVSTILEPTVPTWPNGSKLSVIDKGETYVTLSWTPANDQQGISSYKIYYGDNQSKIVSGMTTSVKINDLEPGKRYTFSIQAGNSFDLWTEDGPTIEVTTLEETNLADLTLEAQGNARIKLTWERANPAQQITSFEIYRRTGEEPAKLVATVNDPTVNTYTDQVDYLTSYTYYVMSMDASSEKKIYTVEKSIVSTGITMNSIRYTTPLSFNRYALMGESLSIVAVGDKGLTVNGVIQYETTDGKQQEAGVDLTETVPGNYVGNLLIPEKAVQIKSIIGIASKNGVETQITGSQNLLFVGGNLTFEVTTEAGQLPQGSYLSISSPGKKIYTGQELNGSGSYTFTGLPASDDYDYQITSPNGIKLEILDKKLISIKYGEATKQETLVRILASLRGKITFHDESVKSDSLVMITQEGRHVLSRTITINSNQEFTVPGLKTGDELKIEVRPVEANMGHFLQTVVLQPGENELNIELLPRKTATLTGQVTDQAGVPVSKVSVQAMQWVGNKQVSKETLTDENGRYSLNLMEGAATVFAFLPTVASTNYVEVLLENGKANQANVAFTTPLPGLLELDIFTKHKGGEWTKLELDWRVLVHFRFQISHPRRDNNPGGLLSVYTEPGDVVKVCIDGVESNLPKTCEETTMNPSNRGKVELRLEQTGSQVKAMLEGSPSWPSYRGKLYLIDEQGKRSTVSERTFGPELLLDIHQPGKYQLELTAYGHTAYREFDMEAGEVKDLGTIKLLGPGIYGGKPGNVVLTTLSEALPGGLVQIRNHYSNSSTKETTDTQLILEIPAGTTLVENSILVDGKPVNATTVESNKFAVTVGTVPSKGSGVVAYHLRLDKAYDQPNLSVMQSIHFTHNGLAVQERLGGASVEVTRIKLEAPFVTGRKDLTISGIAPAGSLVNVYDEDLFLGQTIANPAGSWKQTIRITNSDKTSKHSLRAEAIRGEESWLTEIVPVTYENDHPEIINVQMSQGGERSVSFDPGQGVAKFPYVYVPGHSFNISLNFQDDSRVSDVKVHIGNGKSSMGKGAAGSYSAIVSPSKPGPIYVSYNVRKSVSISEIPTQEEYENQVPGFQQFEVTTNNVSQSDTDPYHLNTATEGKMNIHGHQIGIGVNTSFRSVEYTSSPVDDNWTSKTGLSVHGFSLNYSISGDTLSYSISAYIPESEFQNAGSANVIKTLINGKVDGTRTNTVVAAKVGKYIKVAYNGYMKYVNEHFNLWDAFETYKDISDQVESKDTLDDLEKLIDLAALNCDPETARKYIDRANSIANKFMAQEVLKWAMTIGAAVAGPASFGVGTILLFGASELIEAVMDRAIELQIEDLKKAISEDEKCEKEEEDRKKVADPIWIYDPSGFVYEVDESNRMEGVTATAMFWDESEKSWKQWDAEWFGQINPQVTGRDGKYAWDVPEGKWKVVFSKDGFGTVESDELTVLPPHTDVNIGMTSLLPPGIMEVIAAPGGHFIDLFFDRHVIVDAINDMTISVKKSGQEEAIGLAEISPVDAVLFNQKQVAKRFRLTFTETLEVGHEYTVKASQGIPSYNEIPLRVDLVKNVVIPERDQAPAKVSNVTTFAGIQEISVNWQDPEDLDLDHLIVSWRKEGQQAYSNSLKVSKGVRSVLLSTLTADTVYDIRIEAVDEAGNISESKQRVSTLAAEQEIDLVAPNPVTNALVKNEAANLKVTWNDPEADDFDQVVIRWKESEQERDYTSAMVPKGIEAYVITGLKSNTSYDITVGSLDTVGNESDGWFTSVKTSANNNPGPVTPPPVDPPPGGGPKPEDPIEPPEPQEPDVNKTTVAVTEQGGSFKVFDQQFAFNIQPKAFDKEIELMIEKNHSPLTLPSEKYRQLSPAYSILGEGKLGFKKPLTIGIQYNSSVLQSADNRKLGIYRQDDFDPKKWIYVGGVVDISKQLVYTNIDQWGKYAVLVYQHSFADMVNNWSRPEVEVLVSRHFVSGVTPEAFKPNQAITRAQFTKLIVNFAIASGIDYPKHEAINFTDVPKNAWYKDHLDQAVKLGLVKGSEGKFMPNAPITREQMVTMIFRALQVDPSNLADEKLLEPYKDYTKVGDWAQSAFAYAIKHDIIKGNADFQLKPKDFTTRAQAAVVFLRLMDHIGLLTGKSPF</sequence>
<dbReference type="GO" id="GO:0006508">
    <property type="term" value="P:proteolysis"/>
    <property type="evidence" value="ECO:0007669"/>
    <property type="project" value="UniProtKB-KW"/>
</dbReference>
<feature type="domain" description="SLH" evidence="15">
    <location>
        <begin position="3467"/>
        <end position="3530"/>
    </location>
</feature>
<dbReference type="InterPro" id="IPR015500">
    <property type="entry name" value="Peptidase_S8_subtilisin-rel"/>
</dbReference>
<dbReference type="SUPFAM" id="SSF82171">
    <property type="entry name" value="DPP6 N-terminal domain-like"/>
    <property type="match status" value="2"/>
</dbReference>
<dbReference type="InterPro" id="IPR050131">
    <property type="entry name" value="Peptidase_S8_subtilisin-like"/>
</dbReference>
<dbReference type="PROSITE" id="PS00136">
    <property type="entry name" value="SUBTILASE_ASP"/>
    <property type="match status" value="1"/>
</dbReference>
<evidence type="ECO:0000256" key="13">
    <source>
        <dbReference type="SAM" id="SignalP"/>
    </source>
</evidence>
<feature type="domain" description="SLH" evidence="15">
    <location>
        <begin position="3596"/>
        <end position="3659"/>
    </location>
</feature>
<feature type="domain" description="Fibronectin type-III" evidence="14">
    <location>
        <begin position="448"/>
        <end position="552"/>
    </location>
</feature>
<dbReference type="Pfam" id="PF00041">
    <property type="entry name" value="fn3"/>
    <property type="match status" value="1"/>
</dbReference>
<evidence type="ECO:0000256" key="7">
    <source>
        <dbReference type="ARBA" id="ARBA00022801"/>
    </source>
</evidence>
<evidence type="ECO:0000256" key="6">
    <source>
        <dbReference type="ARBA" id="ARBA00022729"/>
    </source>
</evidence>
<dbReference type="RefSeq" id="WP_230495917.1">
    <property type="nucleotide sequence ID" value="NZ_CAKJTG010000006.1"/>
</dbReference>
<dbReference type="InterPro" id="IPR013783">
    <property type="entry name" value="Ig-like_fold"/>
</dbReference>
<dbReference type="InterPro" id="IPR023827">
    <property type="entry name" value="Peptidase_S8_Asp-AS"/>
</dbReference>
<dbReference type="InterPro" id="IPR001119">
    <property type="entry name" value="SLH_dom"/>
</dbReference>
<evidence type="ECO:0000313" key="17">
    <source>
        <dbReference type="Proteomes" id="UP000789845"/>
    </source>
</evidence>
<keyword evidence="9" id="KW-0106">Calcium</keyword>
<dbReference type="InterPro" id="IPR011042">
    <property type="entry name" value="6-blade_b-propeller_TolB-like"/>
</dbReference>
<keyword evidence="4" id="KW-0964">Secreted</keyword>
<dbReference type="InterPro" id="IPR036116">
    <property type="entry name" value="FN3_sf"/>
</dbReference>
<keyword evidence="7 10" id="KW-0378">Hydrolase</keyword>
<protein>
    <recommendedName>
        <fullName evidence="18">S8 family serine peptidase</fullName>
    </recommendedName>
</protein>
<dbReference type="Gene3D" id="2.120.10.30">
    <property type="entry name" value="TolB, C-terminal domain"/>
    <property type="match status" value="2"/>
</dbReference>
<dbReference type="PROSITE" id="PS51272">
    <property type="entry name" value="SLH"/>
    <property type="match status" value="3"/>
</dbReference>
<comment type="cofactor">
    <cofactor evidence="1">
        <name>Ca(2+)</name>
        <dbReference type="ChEBI" id="CHEBI:29108"/>
    </cofactor>
</comment>
<name>A0A9C7LA87_9BACI</name>
<dbReference type="Gene3D" id="3.40.50.200">
    <property type="entry name" value="Peptidase S8/S53 domain"/>
    <property type="match status" value="1"/>
</dbReference>
<dbReference type="Pfam" id="PF13620">
    <property type="entry name" value="CarboxypepD_reg"/>
    <property type="match status" value="1"/>
</dbReference>
<dbReference type="Gene3D" id="2.60.40.10">
    <property type="entry name" value="Immunoglobulins"/>
    <property type="match status" value="7"/>
</dbReference>
<feature type="domain" description="Fibronectin type-III" evidence="14">
    <location>
        <begin position="1566"/>
        <end position="1653"/>
    </location>
</feature>
<keyword evidence="17" id="KW-1185">Reference proteome</keyword>
<comment type="caution">
    <text evidence="16">The sequence shown here is derived from an EMBL/GenBank/DDBJ whole genome shotgun (WGS) entry which is preliminary data.</text>
</comment>
<evidence type="ECO:0008006" key="18">
    <source>
        <dbReference type="Google" id="ProtNLM"/>
    </source>
</evidence>
<dbReference type="SMART" id="SM00060">
    <property type="entry name" value="FN3"/>
    <property type="match status" value="6"/>
</dbReference>
<accession>A0A9C7LA87</accession>
<dbReference type="GO" id="GO:0004252">
    <property type="term" value="F:serine-type endopeptidase activity"/>
    <property type="evidence" value="ECO:0007669"/>
    <property type="project" value="UniProtKB-UniRule"/>
</dbReference>
<evidence type="ECO:0000256" key="3">
    <source>
        <dbReference type="ARBA" id="ARBA00011073"/>
    </source>
</evidence>
<keyword evidence="8 10" id="KW-0720">Serine protease</keyword>
<dbReference type="InterPro" id="IPR011659">
    <property type="entry name" value="WD40"/>
</dbReference>
<dbReference type="InterPro" id="IPR023828">
    <property type="entry name" value="Peptidase_S8_Ser-AS"/>
</dbReference>
<dbReference type="SUPFAM" id="SSF49265">
    <property type="entry name" value="Fibronectin type III"/>
    <property type="match status" value="4"/>
</dbReference>
<evidence type="ECO:0000313" key="16">
    <source>
        <dbReference type="EMBL" id="CAG9607653.1"/>
    </source>
</evidence>
<evidence type="ECO:0000256" key="1">
    <source>
        <dbReference type="ARBA" id="ARBA00001913"/>
    </source>
</evidence>
<dbReference type="Proteomes" id="UP000789845">
    <property type="component" value="Unassembled WGS sequence"/>
</dbReference>
<dbReference type="Pfam" id="PF00082">
    <property type="entry name" value="Peptidase_S8"/>
    <property type="match status" value="1"/>
</dbReference>
<keyword evidence="5 10" id="KW-0645">Protease</keyword>
<feature type="active site" description="Charge relay system" evidence="10">
    <location>
        <position position="236"/>
    </location>
</feature>
<dbReference type="Pfam" id="PF00395">
    <property type="entry name" value="SLH"/>
    <property type="match status" value="3"/>
</dbReference>
<evidence type="ECO:0000256" key="2">
    <source>
        <dbReference type="ARBA" id="ARBA00004613"/>
    </source>
</evidence>
<dbReference type="PRINTS" id="PR00723">
    <property type="entry name" value="SUBTILISIN"/>
</dbReference>
<dbReference type="PROSITE" id="PS50853">
    <property type="entry name" value="FN3"/>
    <property type="match status" value="5"/>
</dbReference>
<evidence type="ECO:0000256" key="4">
    <source>
        <dbReference type="ARBA" id="ARBA00022525"/>
    </source>
</evidence>
<gene>
    <name evidence="16" type="ORF">NEOCIP111885_01345</name>
</gene>
<feature type="signal peptide" evidence="13">
    <location>
        <begin position="1"/>
        <end position="25"/>
    </location>
</feature>
<dbReference type="PROSITE" id="PS00137">
    <property type="entry name" value="SUBTILASE_HIS"/>
    <property type="match status" value="1"/>
</dbReference>
<evidence type="ECO:0000259" key="15">
    <source>
        <dbReference type="PROSITE" id="PS51272"/>
    </source>
</evidence>
<dbReference type="InterPro" id="IPR008969">
    <property type="entry name" value="CarboxyPept-like_regulatory"/>
</dbReference>
<dbReference type="Gene3D" id="2.60.40.1120">
    <property type="entry name" value="Carboxypeptidase-like, regulatory domain"/>
    <property type="match status" value="1"/>
</dbReference>
<feature type="domain" description="Fibronectin type-III" evidence="14">
    <location>
        <begin position="3206"/>
        <end position="3299"/>
    </location>
</feature>
<evidence type="ECO:0000259" key="14">
    <source>
        <dbReference type="PROSITE" id="PS50853"/>
    </source>
</evidence>
<organism evidence="16 17">
    <name type="scientific">Pseudoneobacillus rhizosphaerae</name>
    <dbReference type="NCBI Taxonomy" id="2880968"/>
    <lineage>
        <taxon>Bacteria</taxon>
        <taxon>Bacillati</taxon>
        <taxon>Bacillota</taxon>
        <taxon>Bacilli</taxon>
        <taxon>Bacillales</taxon>
        <taxon>Bacillaceae</taxon>
        <taxon>Pseudoneobacillus</taxon>
    </lineage>
</organism>
<evidence type="ECO:0000256" key="10">
    <source>
        <dbReference type="PROSITE-ProRule" id="PRU01240"/>
    </source>
</evidence>
<reference evidence="16" key="1">
    <citation type="submission" date="2021-10" db="EMBL/GenBank/DDBJ databases">
        <authorList>
            <person name="Criscuolo A."/>
        </authorList>
    </citation>
    <scope>NUCLEOTIDE SEQUENCE</scope>
    <source>
        <strain evidence="16">CIP111885</strain>
    </source>
</reference>
<proteinExistence type="inferred from homology"/>
<feature type="domain" description="Fibronectin type-III" evidence="14">
    <location>
        <begin position="3106"/>
        <end position="3200"/>
    </location>
</feature>
<dbReference type="InterPro" id="IPR036852">
    <property type="entry name" value="Peptidase_S8/S53_dom_sf"/>
</dbReference>
<dbReference type="Pfam" id="PF07676">
    <property type="entry name" value="PD40"/>
    <property type="match status" value="1"/>
</dbReference>